<dbReference type="InterPro" id="IPR036388">
    <property type="entry name" value="WH-like_DNA-bd_sf"/>
</dbReference>
<dbReference type="OrthoDB" id="5148120at2"/>
<dbReference type="AlphaFoldDB" id="A0A0H3DG35"/>
<evidence type="ECO:0000313" key="3">
    <source>
        <dbReference type="EMBL" id="ADJ49157.1"/>
    </source>
</evidence>
<evidence type="ECO:0000313" key="4">
    <source>
        <dbReference type="Proteomes" id="UP000000328"/>
    </source>
</evidence>
<evidence type="ECO:0000259" key="2">
    <source>
        <dbReference type="PROSITE" id="PS50995"/>
    </source>
</evidence>
<dbReference type="Proteomes" id="UP000000328">
    <property type="component" value="Chromosome"/>
</dbReference>
<accession>A0A0H3DG35</accession>
<dbReference type="InterPro" id="IPR000835">
    <property type="entry name" value="HTH_MarR-typ"/>
</dbReference>
<dbReference type="PATRIC" id="fig|749927.5.peg.7739"/>
<dbReference type="KEGG" id="amd:AMED_7443"/>
<name>A0A0H3DG35_AMYMU</name>
<dbReference type="PANTHER" id="PTHR33164:SF99">
    <property type="entry name" value="MARR FAMILY REGULATORY PROTEIN"/>
    <property type="match status" value="1"/>
</dbReference>
<dbReference type="PROSITE" id="PS50995">
    <property type="entry name" value="HTH_MARR_2"/>
    <property type="match status" value="1"/>
</dbReference>
<dbReference type="PANTHER" id="PTHR33164">
    <property type="entry name" value="TRANSCRIPTIONAL REGULATOR, MARR FAMILY"/>
    <property type="match status" value="1"/>
</dbReference>
<dbReference type="EMBL" id="CP002000">
    <property type="protein sequence ID" value="ADJ49157.1"/>
    <property type="molecule type" value="Genomic_DNA"/>
</dbReference>
<dbReference type="GO" id="GO:0006950">
    <property type="term" value="P:response to stress"/>
    <property type="evidence" value="ECO:0007669"/>
    <property type="project" value="TreeGrafter"/>
</dbReference>
<dbReference type="HOGENOM" id="CLU_083287_4_2_11"/>
<dbReference type="SUPFAM" id="SSF46785">
    <property type="entry name" value="Winged helix' DNA-binding domain"/>
    <property type="match status" value="1"/>
</dbReference>
<dbReference type="SMART" id="SM00347">
    <property type="entry name" value="HTH_MARR"/>
    <property type="match status" value="1"/>
</dbReference>
<dbReference type="InterPro" id="IPR036390">
    <property type="entry name" value="WH_DNA-bd_sf"/>
</dbReference>
<keyword evidence="1" id="KW-0812">Transmembrane</keyword>
<dbReference type="eggNOG" id="COG1846">
    <property type="taxonomic scope" value="Bacteria"/>
</dbReference>
<reference evidence="3 4" key="1">
    <citation type="journal article" date="2010" name="Cell Res.">
        <title>Complete genome sequence of the rifamycin SV-producing Amycolatopsis mediterranei U32 revealed its genetic characteristics in phylogeny and metabolism.</title>
        <authorList>
            <person name="Zhao W."/>
            <person name="Zhong Y."/>
            <person name="Yuan H."/>
            <person name="Wang J."/>
            <person name="Zheng H."/>
            <person name="Wang Y."/>
            <person name="Cen X."/>
            <person name="Xu F."/>
            <person name="Bai J."/>
            <person name="Han X."/>
            <person name="Lu G."/>
            <person name="Zhu Y."/>
            <person name="Shao Z."/>
            <person name="Yan H."/>
            <person name="Li C."/>
            <person name="Peng N."/>
            <person name="Zhang Z."/>
            <person name="Zhang Y."/>
            <person name="Lin W."/>
            <person name="Fan Y."/>
            <person name="Qin Z."/>
            <person name="Hu Y."/>
            <person name="Zhu B."/>
            <person name="Wang S."/>
            <person name="Ding X."/>
            <person name="Zhao G.P."/>
        </authorList>
    </citation>
    <scope>NUCLEOTIDE SEQUENCE [LARGE SCALE GENOMIC DNA]</scope>
    <source>
        <strain evidence="4">U-32</strain>
    </source>
</reference>
<organism evidence="3 4">
    <name type="scientific">Amycolatopsis mediterranei (strain U-32)</name>
    <dbReference type="NCBI Taxonomy" id="749927"/>
    <lineage>
        <taxon>Bacteria</taxon>
        <taxon>Bacillati</taxon>
        <taxon>Actinomycetota</taxon>
        <taxon>Actinomycetes</taxon>
        <taxon>Pseudonocardiales</taxon>
        <taxon>Pseudonocardiaceae</taxon>
        <taxon>Amycolatopsis</taxon>
    </lineage>
</organism>
<protein>
    <submittedName>
        <fullName evidence="3">MarR family transcriptional regulator</fullName>
    </submittedName>
</protein>
<dbReference type="PRINTS" id="PR00598">
    <property type="entry name" value="HTHMARR"/>
</dbReference>
<dbReference type="GeneID" id="92875077"/>
<dbReference type="RefSeq" id="WP_013229200.1">
    <property type="nucleotide sequence ID" value="NC_014318.1"/>
</dbReference>
<feature type="transmembrane region" description="Helical" evidence="1">
    <location>
        <begin position="33"/>
        <end position="54"/>
    </location>
</feature>
<proteinExistence type="predicted"/>
<dbReference type="Pfam" id="PF12802">
    <property type="entry name" value="MarR_2"/>
    <property type="match status" value="1"/>
</dbReference>
<feature type="domain" description="HTH marR-type" evidence="2">
    <location>
        <begin position="4"/>
        <end position="136"/>
    </location>
</feature>
<gene>
    <name evidence="3" type="primary">marR</name>
    <name evidence="3" type="ordered locus">AMED_7443</name>
</gene>
<dbReference type="GO" id="GO:0003700">
    <property type="term" value="F:DNA-binding transcription factor activity"/>
    <property type="evidence" value="ECO:0007669"/>
    <property type="project" value="InterPro"/>
</dbReference>
<evidence type="ECO:0000256" key="1">
    <source>
        <dbReference type="SAM" id="Phobius"/>
    </source>
</evidence>
<keyword evidence="1" id="KW-0472">Membrane</keyword>
<sequence length="138" mass="14923">MNEDDDLGALCAGAGRSLAEAERPVLERHGLSMWQYVVLSALAAGAAPSQLVLAQQIRYDKTRLIALLDALEADGLVARDPDPADRRARVVRLTPAGNRRHAAVRAAIHEVEEHKLAGLPPETRRLLRSALAHLANSD</sequence>
<keyword evidence="1" id="KW-1133">Transmembrane helix</keyword>
<dbReference type="InterPro" id="IPR039422">
    <property type="entry name" value="MarR/SlyA-like"/>
</dbReference>
<dbReference type="Gene3D" id="1.10.10.10">
    <property type="entry name" value="Winged helix-like DNA-binding domain superfamily/Winged helix DNA-binding domain"/>
    <property type="match status" value="1"/>
</dbReference>